<feature type="non-terminal residue" evidence="1">
    <location>
        <position position="140"/>
    </location>
</feature>
<sequence length="140" mass="15679">MTSKFMQCFMIFSLAVCCQAFGAEAQIDDKHDLTDEMKQSLVYLNVSSHGYSQFQPWKRNDIIDNFGFGCAVGPYEVLTTAWNVVNAVHIKARRHGKNEFIPATVKVIDYETNLCLLELDKDAAGGAMKPVAFDGRYDKG</sequence>
<dbReference type="SUPFAM" id="SSF50494">
    <property type="entry name" value="Trypsin-like serine proteases"/>
    <property type="match status" value="1"/>
</dbReference>
<comment type="caution">
    <text evidence="1">The sequence shown here is derived from an EMBL/GenBank/DDBJ whole genome shotgun (WGS) entry which is preliminary data.</text>
</comment>
<dbReference type="InterPro" id="IPR009003">
    <property type="entry name" value="Peptidase_S1_PA"/>
</dbReference>
<organism evidence="1">
    <name type="scientific">marine sediment metagenome</name>
    <dbReference type="NCBI Taxonomy" id="412755"/>
    <lineage>
        <taxon>unclassified sequences</taxon>
        <taxon>metagenomes</taxon>
        <taxon>ecological metagenomes</taxon>
    </lineage>
</organism>
<evidence type="ECO:0000313" key="1">
    <source>
        <dbReference type="EMBL" id="KKL04777.1"/>
    </source>
</evidence>
<gene>
    <name evidence="1" type="ORF">LCGC14_2612660</name>
</gene>
<proteinExistence type="predicted"/>
<name>A0A0F9AT38_9ZZZZ</name>
<accession>A0A0F9AT38</accession>
<dbReference type="EMBL" id="LAZR01044389">
    <property type="protein sequence ID" value="KKL04777.1"/>
    <property type="molecule type" value="Genomic_DNA"/>
</dbReference>
<dbReference type="AlphaFoldDB" id="A0A0F9AT38"/>
<protein>
    <submittedName>
        <fullName evidence="1">Uncharacterized protein</fullName>
    </submittedName>
</protein>
<reference evidence="1" key="1">
    <citation type="journal article" date="2015" name="Nature">
        <title>Complex archaea that bridge the gap between prokaryotes and eukaryotes.</title>
        <authorList>
            <person name="Spang A."/>
            <person name="Saw J.H."/>
            <person name="Jorgensen S.L."/>
            <person name="Zaremba-Niedzwiedzka K."/>
            <person name="Martijn J."/>
            <person name="Lind A.E."/>
            <person name="van Eijk R."/>
            <person name="Schleper C."/>
            <person name="Guy L."/>
            <person name="Ettema T.J."/>
        </authorList>
    </citation>
    <scope>NUCLEOTIDE SEQUENCE</scope>
</reference>